<dbReference type="Gene3D" id="3.30.420.10">
    <property type="entry name" value="Ribonuclease H-like superfamily/Ribonuclease H"/>
    <property type="match status" value="1"/>
</dbReference>
<dbReference type="SUPFAM" id="SSF53098">
    <property type="entry name" value="Ribonuclease H-like"/>
    <property type="match status" value="1"/>
</dbReference>
<dbReference type="EMBL" id="JABSTU010005341">
    <property type="protein sequence ID" value="KAH7944732.1"/>
    <property type="molecule type" value="Genomic_DNA"/>
</dbReference>
<dbReference type="Proteomes" id="UP000821866">
    <property type="component" value="Unassembled WGS sequence"/>
</dbReference>
<organism evidence="1 2">
    <name type="scientific">Rhipicephalus microplus</name>
    <name type="common">Cattle tick</name>
    <name type="synonym">Boophilus microplus</name>
    <dbReference type="NCBI Taxonomy" id="6941"/>
    <lineage>
        <taxon>Eukaryota</taxon>
        <taxon>Metazoa</taxon>
        <taxon>Ecdysozoa</taxon>
        <taxon>Arthropoda</taxon>
        <taxon>Chelicerata</taxon>
        <taxon>Arachnida</taxon>
        <taxon>Acari</taxon>
        <taxon>Parasitiformes</taxon>
        <taxon>Ixodida</taxon>
        <taxon>Ixodoidea</taxon>
        <taxon>Ixodidae</taxon>
        <taxon>Rhipicephalinae</taxon>
        <taxon>Rhipicephalus</taxon>
        <taxon>Boophilus</taxon>
    </lineage>
</organism>
<evidence type="ECO:0008006" key="3">
    <source>
        <dbReference type="Google" id="ProtNLM"/>
    </source>
</evidence>
<reference evidence="1" key="1">
    <citation type="journal article" date="2020" name="Cell">
        <title>Large-Scale Comparative Analyses of Tick Genomes Elucidate Their Genetic Diversity and Vector Capacities.</title>
        <authorList>
            <consortium name="Tick Genome and Microbiome Consortium (TIGMIC)"/>
            <person name="Jia N."/>
            <person name="Wang J."/>
            <person name="Shi W."/>
            <person name="Du L."/>
            <person name="Sun Y."/>
            <person name="Zhan W."/>
            <person name="Jiang J.F."/>
            <person name="Wang Q."/>
            <person name="Zhang B."/>
            <person name="Ji P."/>
            <person name="Bell-Sakyi L."/>
            <person name="Cui X.M."/>
            <person name="Yuan T.T."/>
            <person name="Jiang B.G."/>
            <person name="Yang W.F."/>
            <person name="Lam T.T."/>
            <person name="Chang Q.C."/>
            <person name="Ding S.J."/>
            <person name="Wang X.J."/>
            <person name="Zhu J.G."/>
            <person name="Ruan X.D."/>
            <person name="Zhao L."/>
            <person name="Wei J.T."/>
            <person name="Ye R.Z."/>
            <person name="Que T.C."/>
            <person name="Du C.H."/>
            <person name="Zhou Y.H."/>
            <person name="Cheng J.X."/>
            <person name="Dai P.F."/>
            <person name="Guo W.B."/>
            <person name="Han X.H."/>
            <person name="Huang E.J."/>
            <person name="Li L.F."/>
            <person name="Wei W."/>
            <person name="Gao Y.C."/>
            <person name="Liu J.Z."/>
            <person name="Shao H.Z."/>
            <person name="Wang X."/>
            <person name="Wang C.C."/>
            <person name="Yang T.C."/>
            <person name="Huo Q.B."/>
            <person name="Li W."/>
            <person name="Chen H.Y."/>
            <person name="Chen S.E."/>
            <person name="Zhou L.G."/>
            <person name="Ni X.B."/>
            <person name="Tian J.H."/>
            <person name="Sheng Y."/>
            <person name="Liu T."/>
            <person name="Pan Y.S."/>
            <person name="Xia L.Y."/>
            <person name="Li J."/>
            <person name="Zhao F."/>
            <person name="Cao W.C."/>
        </authorList>
    </citation>
    <scope>NUCLEOTIDE SEQUENCE</scope>
    <source>
        <strain evidence="1">Rmic-2018</strain>
    </source>
</reference>
<dbReference type="GO" id="GO:0003676">
    <property type="term" value="F:nucleic acid binding"/>
    <property type="evidence" value="ECO:0007669"/>
    <property type="project" value="InterPro"/>
</dbReference>
<sequence>MDRGSLAAGGNDHAKLCGLSCAPGKSELLMIQPGKPKKEPPPNVTITIDGIAIKPAQQIRILGLLLQIDGKAQAAVTKMKTSAEQILGIIRRVSNRNRGLKEDDVMRLIEPVPIKAALPEDWKTIQMKPLPRNMTPGKDDERRTARAKAMARKLEENPRVMYADASLRKHSDRAAVVVTSIDRLIVNASLRTKDRAIAEEVAVTLALVEPSVDTVVTDSKIAYGSFRSGVISFAARAILSKCNPPGSAVKLVWVQAHSQVAGNTIVAYHARRKVNPRRA</sequence>
<evidence type="ECO:0000313" key="2">
    <source>
        <dbReference type="Proteomes" id="UP000821866"/>
    </source>
</evidence>
<dbReference type="InterPro" id="IPR012337">
    <property type="entry name" value="RNaseH-like_sf"/>
</dbReference>
<evidence type="ECO:0000313" key="1">
    <source>
        <dbReference type="EMBL" id="KAH7944732.1"/>
    </source>
</evidence>
<gene>
    <name evidence="1" type="ORF">HPB51_028553</name>
</gene>
<accession>A0A9J6CWQ9</accession>
<dbReference type="AlphaFoldDB" id="A0A9J6CWQ9"/>
<reference evidence="1" key="2">
    <citation type="submission" date="2021-09" db="EMBL/GenBank/DDBJ databases">
        <authorList>
            <person name="Jia N."/>
            <person name="Wang J."/>
            <person name="Shi W."/>
            <person name="Du L."/>
            <person name="Sun Y."/>
            <person name="Zhan W."/>
            <person name="Jiang J."/>
            <person name="Wang Q."/>
            <person name="Zhang B."/>
            <person name="Ji P."/>
            <person name="Sakyi L.B."/>
            <person name="Cui X."/>
            <person name="Yuan T."/>
            <person name="Jiang B."/>
            <person name="Yang W."/>
            <person name="Lam T.T.-Y."/>
            <person name="Chang Q."/>
            <person name="Ding S."/>
            <person name="Wang X."/>
            <person name="Zhu J."/>
            <person name="Ruan X."/>
            <person name="Zhao L."/>
            <person name="Wei J."/>
            <person name="Que T."/>
            <person name="Du C."/>
            <person name="Cheng J."/>
            <person name="Dai P."/>
            <person name="Han X."/>
            <person name="Huang E."/>
            <person name="Gao Y."/>
            <person name="Liu J."/>
            <person name="Shao H."/>
            <person name="Ye R."/>
            <person name="Li L."/>
            <person name="Wei W."/>
            <person name="Wang X."/>
            <person name="Wang C."/>
            <person name="Huo Q."/>
            <person name="Li W."/>
            <person name="Guo W."/>
            <person name="Chen H."/>
            <person name="Chen S."/>
            <person name="Zhou L."/>
            <person name="Zhou L."/>
            <person name="Ni X."/>
            <person name="Tian J."/>
            <person name="Zhou Y."/>
            <person name="Sheng Y."/>
            <person name="Liu T."/>
            <person name="Pan Y."/>
            <person name="Xia L."/>
            <person name="Li J."/>
            <person name="Zhao F."/>
            <person name="Cao W."/>
        </authorList>
    </citation>
    <scope>NUCLEOTIDE SEQUENCE</scope>
    <source>
        <strain evidence="1">Rmic-2018</strain>
        <tissue evidence="1">Larvae</tissue>
    </source>
</reference>
<dbReference type="VEuPathDB" id="VectorBase:LOC119176836"/>
<name>A0A9J6CWQ9_RHIMP</name>
<proteinExistence type="predicted"/>
<protein>
    <recommendedName>
        <fullName evidence="3">Tick transposon</fullName>
    </recommendedName>
</protein>
<comment type="caution">
    <text evidence="1">The sequence shown here is derived from an EMBL/GenBank/DDBJ whole genome shotgun (WGS) entry which is preliminary data.</text>
</comment>
<dbReference type="InterPro" id="IPR036397">
    <property type="entry name" value="RNaseH_sf"/>
</dbReference>
<keyword evidence="2" id="KW-1185">Reference proteome</keyword>